<feature type="non-terminal residue" evidence="1">
    <location>
        <position position="87"/>
    </location>
</feature>
<dbReference type="EMBL" id="GBEZ01010592">
    <property type="protein sequence ID" value="JAC75099.1"/>
    <property type="molecule type" value="Transcribed_RNA"/>
</dbReference>
<name>A0A061RWJ6_9CHLO</name>
<organism evidence="1">
    <name type="scientific">Tetraselmis sp. GSL018</name>
    <dbReference type="NCBI Taxonomy" id="582737"/>
    <lineage>
        <taxon>Eukaryota</taxon>
        <taxon>Viridiplantae</taxon>
        <taxon>Chlorophyta</taxon>
        <taxon>core chlorophytes</taxon>
        <taxon>Chlorodendrophyceae</taxon>
        <taxon>Chlorodendrales</taxon>
        <taxon>Chlorodendraceae</taxon>
        <taxon>Tetraselmis</taxon>
    </lineage>
</organism>
<dbReference type="AlphaFoldDB" id="A0A061RWJ6"/>
<feature type="non-terminal residue" evidence="1">
    <location>
        <position position="1"/>
    </location>
</feature>
<proteinExistence type="predicted"/>
<reference evidence="1" key="1">
    <citation type="submission" date="2014-05" db="EMBL/GenBank/DDBJ databases">
        <title>The transcriptome of the halophilic microalga Tetraselmis sp. GSL018 isolated from the Great Salt Lake, Utah.</title>
        <authorList>
            <person name="Jinkerson R.E."/>
            <person name="D'Adamo S."/>
            <person name="Posewitz M.C."/>
        </authorList>
    </citation>
    <scope>NUCLEOTIDE SEQUENCE</scope>
    <source>
        <strain evidence="1">GSL018</strain>
    </source>
</reference>
<sequence>LVKRWLGDGNADNNTHWHMRFFSVRFHVLSIATSDIILEMLSPNFFLVSGFECIGGGLRTKVNQWSDGLAVGHIHSLELPIRNLIWW</sequence>
<protein>
    <submittedName>
        <fullName evidence="1">Uncharacterized protein</fullName>
    </submittedName>
</protein>
<accession>A0A061RWJ6</accession>
<gene>
    <name evidence="1" type="ORF">TSPGSL018_24066</name>
</gene>
<evidence type="ECO:0000313" key="1">
    <source>
        <dbReference type="EMBL" id="JAC75099.1"/>
    </source>
</evidence>